<dbReference type="SUPFAM" id="SSF55909">
    <property type="entry name" value="Pentein"/>
    <property type="match status" value="1"/>
</dbReference>
<accession>A0AA95KMT2</accession>
<evidence type="ECO:0000256" key="1">
    <source>
        <dbReference type="ARBA" id="ARBA00022801"/>
    </source>
</evidence>
<organism evidence="2">
    <name type="scientific">Candidatus Thiothrix putei</name>
    <dbReference type="NCBI Taxonomy" id="3080811"/>
    <lineage>
        <taxon>Bacteria</taxon>
        <taxon>Pseudomonadati</taxon>
        <taxon>Pseudomonadota</taxon>
        <taxon>Gammaproteobacteria</taxon>
        <taxon>Thiotrichales</taxon>
        <taxon>Thiotrichaceae</taxon>
        <taxon>Thiothrix</taxon>
    </lineage>
</organism>
<dbReference type="GO" id="GO:0009446">
    <property type="term" value="P:putrescine biosynthetic process"/>
    <property type="evidence" value="ECO:0007669"/>
    <property type="project" value="InterPro"/>
</dbReference>
<proteinExistence type="predicted"/>
<dbReference type="GO" id="GO:0047632">
    <property type="term" value="F:agmatine deiminase activity"/>
    <property type="evidence" value="ECO:0007669"/>
    <property type="project" value="TreeGrafter"/>
</dbReference>
<dbReference type="Gene3D" id="3.75.10.10">
    <property type="entry name" value="L-arginine/glycine Amidinotransferase, Chain A"/>
    <property type="match status" value="1"/>
</dbReference>
<dbReference type="PANTHER" id="PTHR31377">
    <property type="entry name" value="AGMATINE DEIMINASE-RELATED"/>
    <property type="match status" value="1"/>
</dbReference>
<dbReference type="KEGG" id="tput:QJT81_13520"/>
<name>A0AA95KMT2_9GAMM</name>
<sequence length="355" mass="39851">MLADDVTNLMENRDFLAEWHPQWGVLLAWPHPDTDWADNLASAETCYAEIVSAISQRENVLLLCHDLPHQTHIQSVLSTLPYHPQRVQFVTIPYDDTWARDFGFITVLHNGQPVLLDFTFNAWGGKFSASQDNAINQRLVKHPLLDSNTLETHSLVMEGGSLETDGQGTLLTTEICLLNPNRNPTLDKATIETELRKALGVSRILWLAHGHLEGDDTDAHIDTLARFADPHSIVYMSCTDPTDSHYKPLLAMEKELLTLRQANGKPYRLFPIPLPAAIYEDGRRLPASYVNFLIINGAVLLPVYADECFDPVAIEQMQAAFPQHEIIPIDCRALIAQNGSLHCITMQIPHEVISR</sequence>
<gene>
    <name evidence="2" type="ORF">QJT81_13520</name>
</gene>
<dbReference type="InterPro" id="IPR007466">
    <property type="entry name" value="Peptidyl-Arg-deiminase_porph"/>
</dbReference>
<protein>
    <submittedName>
        <fullName evidence="2">Agmatine deiminase family protein</fullName>
    </submittedName>
</protein>
<evidence type="ECO:0000313" key="2">
    <source>
        <dbReference type="EMBL" id="WGZ92853.1"/>
    </source>
</evidence>
<dbReference type="Pfam" id="PF04371">
    <property type="entry name" value="PAD_porph"/>
    <property type="match status" value="1"/>
</dbReference>
<keyword evidence="1" id="KW-0378">Hydrolase</keyword>
<dbReference type="GO" id="GO:0004668">
    <property type="term" value="F:protein-arginine deiminase activity"/>
    <property type="evidence" value="ECO:0007669"/>
    <property type="project" value="InterPro"/>
</dbReference>
<dbReference type="AlphaFoldDB" id="A0AA95KMT2"/>
<reference evidence="2" key="2">
    <citation type="submission" date="2023-04" db="EMBL/GenBank/DDBJ databases">
        <authorList>
            <person name="Beletskiy A.V."/>
            <person name="Mardanov A.V."/>
            <person name="Ravin N.V."/>
        </authorList>
    </citation>
    <scope>NUCLEOTIDE SEQUENCE</scope>
    <source>
        <strain evidence="2">GKL-02</strain>
    </source>
</reference>
<dbReference type="EMBL" id="CP124756">
    <property type="protein sequence ID" value="WGZ92853.1"/>
    <property type="molecule type" value="Genomic_DNA"/>
</dbReference>
<dbReference type="Proteomes" id="UP001301326">
    <property type="component" value="Chromosome"/>
</dbReference>
<reference evidence="2" key="1">
    <citation type="journal article" date="2023" name="Int. J. Mol. Sci.">
        <title>Metagenomics Revealed a New Genus 'Candidatus Thiocaldithrix dubininis' gen. nov., sp. nov. and a New Species 'Candidatus Thiothrix putei' sp. nov. in the Family Thiotrichaceae, Some Members of Which Have Traits of Both Na+- and H+-Motive Energetics.</title>
        <authorList>
            <person name="Ravin N.V."/>
            <person name="Muntyan M.S."/>
            <person name="Smolyakov D.D."/>
            <person name="Rudenko T.S."/>
            <person name="Beletsky A.V."/>
            <person name="Mardanov A.V."/>
            <person name="Grabovich M.Y."/>
        </authorList>
    </citation>
    <scope>NUCLEOTIDE SEQUENCE</scope>
    <source>
        <strain evidence="2">GKL-02</strain>
    </source>
</reference>
<dbReference type="PANTHER" id="PTHR31377:SF0">
    <property type="entry name" value="AGMATINE DEIMINASE-RELATED"/>
    <property type="match status" value="1"/>
</dbReference>